<dbReference type="KEGG" id="eio:H9L01_01135"/>
<sequence>MSIVKLSPSYKDYLWGGTKLKTNYDKQTEMNPLAESWEISTHPDGPSYINDTNETLAEYIEVKGREVLGSRGQNFSHFPILVKFIDANRDLSIQVHPKDDYALIHENEYGKTEMWYVLEATPEASVYFGVKEDMSRQAYREAIENNTILDVLNKVSVKQGDVIFVEAGTIHAIGAGIVVCEIQQNSNTTYRVYDFNRKDKDGNLRKLHIDQAIEVSNLGKQDTDFKAQGEWRDSHGYRQRTLVTCPYFTTDEVELDSQKQYSLDGKSFEGIVVVEGTLELMTDDIDIKLKKGESAFIDAATQDITVSGKGRYLSIRV</sequence>
<feature type="binding site" evidence="5">
    <location>
        <position position="96"/>
    </location>
    <ligand>
        <name>Zn(2+)</name>
        <dbReference type="ChEBI" id="CHEBI:29105"/>
    </ligand>
</feature>
<dbReference type="InterPro" id="IPR049071">
    <property type="entry name" value="MPI_cupin_dom"/>
</dbReference>
<evidence type="ECO:0000256" key="5">
    <source>
        <dbReference type="PIRSR" id="PIRSR036894-1"/>
    </source>
</evidence>
<evidence type="ECO:0000256" key="3">
    <source>
        <dbReference type="ARBA" id="ARBA00029741"/>
    </source>
</evidence>
<dbReference type="Gene3D" id="2.60.120.10">
    <property type="entry name" value="Jelly Rolls"/>
    <property type="match status" value="2"/>
</dbReference>
<dbReference type="InterPro" id="IPR011051">
    <property type="entry name" value="RmlC_Cupin_sf"/>
</dbReference>
<dbReference type="CDD" id="cd07010">
    <property type="entry name" value="cupin_PMI_type_I_N_bac"/>
    <property type="match status" value="1"/>
</dbReference>
<dbReference type="SUPFAM" id="SSF51182">
    <property type="entry name" value="RmlC-like cupins"/>
    <property type="match status" value="1"/>
</dbReference>
<reference evidence="9 10" key="1">
    <citation type="submission" date="2020-08" db="EMBL/GenBank/DDBJ databases">
        <title>Genome sequence of Erysipelothrix inopinata DSM 15511T.</title>
        <authorList>
            <person name="Hyun D.-W."/>
            <person name="Bae J.-W."/>
        </authorList>
    </citation>
    <scope>NUCLEOTIDE SEQUENCE [LARGE SCALE GENOMIC DNA]</scope>
    <source>
        <strain evidence="9 10">DSM 15511</strain>
    </source>
</reference>
<dbReference type="InterPro" id="IPR014628">
    <property type="entry name" value="Man6P_isomerase_Firm_short"/>
</dbReference>
<evidence type="ECO:0000256" key="1">
    <source>
        <dbReference type="ARBA" id="ARBA00022723"/>
    </source>
</evidence>
<dbReference type="PANTHER" id="PTHR42742">
    <property type="entry name" value="TRANSCRIPTIONAL REPRESSOR MPRA"/>
    <property type="match status" value="1"/>
</dbReference>
<evidence type="ECO:0000259" key="7">
    <source>
        <dbReference type="Pfam" id="PF20511"/>
    </source>
</evidence>
<gene>
    <name evidence="9" type="ORF">H9L01_01135</name>
</gene>
<dbReference type="PIRSF" id="PIRSF036894">
    <property type="entry name" value="PMI_Firm_short"/>
    <property type="match status" value="1"/>
</dbReference>
<keyword evidence="10" id="KW-1185">Reference proteome</keyword>
<dbReference type="AlphaFoldDB" id="A0A7G9RZI1"/>
<accession>A0A7G9RZI1</accession>
<feature type="binding site" evidence="5">
    <location>
        <position position="171"/>
    </location>
    <ligand>
        <name>Zn(2+)</name>
        <dbReference type="ChEBI" id="CHEBI:29105"/>
    </ligand>
</feature>
<name>A0A7G9RZI1_9FIRM</name>
<evidence type="ECO:0000259" key="8">
    <source>
        <dbReference type="Pfam" id="PF21621"/>
    </source>
</evidence>
<evidence type="ECO:0000313" key="10">
    <source>
        <dbReference type="Proteomes" id="UP000515928"/>
    </source>
</evidence>
<feature type="binding site" evidence="5">
    <location>
        <position position="113"/>
    </location>
    <ligand>
        <name>Zn(2+)</name>
        <dbReference type="ChEBI" id="CHEBI:29105"/>
    </ligand>
</feature>
<dbReference type="Pfam" id="PF21621">
    <property type="entry name" value="MPI_cupin_dom"/>
    <property type="match status" value="1"/>
</dbReference>
<evidence type="ECO:0000256" key="6">
    <source>
        <dbReference type="PIRSR" id="PIRSR036894-2"/>
    </source>
</evidence>
<dbReference type="Proteomes" id="UP000515928">
    <property type="component" value="Chromosome"/>
</dbReference>
<dbReference type="GO" id="GO:0005975">
    <property type="term" value="P:carbohydrate metabolic process"/>
    <property type="evidence" value="ECO:0007669"/>
    <property type="project" value="InterPro"/>
</dbReference>
<dbReference type="GO" id="GO:0008270">
    <property type="term" value="F:zinc ion binding"/>
    <property type="evidence" value="ECO:0007669"/>
    <property type="project" value="InterPro"/>
</dbReference>
<dbReference type="Pfam" id="PF20511">
    <property type="entry name" value="PMI_typeI_cat"/>
    <property type="match status" value="1"/>
</dbReference>
<keyword evidence="9" id="KW-0413">Isomerase</keyword>
<evidence type="ECO:0000313" key="9">
    <source>
        <dbReference type="EMBL" id="QNN61006.1"/>
    </source>
</evidence>
<dbReference type="InterPro" id="IPR014710">
    <property type="entry name" value="RmlC-like_jellyroll"/>
</dbReference>
<proteinExistence type="predicted"/>
<dbReference type="PANTHER" id="PTHR42742:SF3">
    <property type="entry name" value="FRUCTOKINASE"/>
    <property type="match status" value="1"/>
</dbReference>
<comment type="cofactor">
    <cofactor evidence="5">
        <name>Zn(2+)</name>
        <dbReference type="ChEBI" id="CHEBI:29105"/>
    </cofactor>
    <text evidence="5">Binds 1 zinc ion per subunit.</text>
</comment>
<feature type="active site" evidence="6">
    <location>
        <position position="191"/>
    </location>
</feature>
<evidence type="ECO:0000256" key="4">
    <source>
        <dbReference type="ARBA" id="ARBA00030762"/>
    </source>
</evidence>
<dbReference type="GO" id="GO:0004476">
    <property type="term" value="F:mannose-6-phosphate isomerase activity"/>
    <property type="evidence" value="ECO:0007669"/>
    <property type="project" value="InterPro"/>
</dbReference>
<organism evidence="9 10">
    <name type="scientific">Erysipelothrix inopinata</name>
    <dbReference type="NCBI Taxonomy" id="225084"/>
    <lineage>
        <taxon>Bacteria</taxon>
        <taxon>Bacillati</taxon>
        <taxon>Bacillota</taxon>
        <taxon>Erysipelotrichia</taxon>
        <taxon>Erysipelotrichales</taxon>
        <taxon>Erysipelotrichaceae</taxon>
        <taxon>Erysipelothrix</taxon>
    </lineage>
</organism>
<feature type="domain" description="Phosphomannose isomerase type I catalytic" evidence="7">
    <location>
        <begin position="4"/>
        <end position="103"/>
    </location>
</feature>
<feature type="domain" description="Mannose-6-phosphate isomerase cupin" evidence="8">
    <location>
        <begin position="240"/>
        <end position="313"/>
    </location>
</feature>
<dbReference type="EMBL" id="CP060715">
    <property type="protein sequence ID" value="QNN61006.1"/>
    <property type="molecule type" value="Genomic_DNA"/>
</dbReference>
<evidence type="ECO:0000256" key="2">
    <source>
        <dbReference type="ARBA" id="ARBA00022833"/>
    </source>
</evidence>
<dbReference type="InterPro" id="IPR051804">
    <property type="entry name" value="Carb_Metab_Reg_Kinase/Isom"/>
</dbReference>
<keyword evidence="1 5" id="KW-0479">Metal-binding</keyword>
<protein>
    <recommendedName>
        <fullName evidence="3">Phosphohexomutase</fullName>
    </recommendedName>
    <alternativeName>
        <fullName evidence="4">Phosphomannose isomerase</fullName>
    </alternativeName>
</protein>
<keyword evidence="2 5" id="KW-0862">Zinc</keyword>
<dbReference type="InterPro" id="IPR046457">
    <property type="entry name" value="PMI_typeI_cat"/>
</dbReference>
<dbReference type="RefSeq" id="WP_187534124.1">
    <property type="nucleotide sequence ID" value="NZ_CBCSHU010000014.1"/>
</dbReference>